<gene>
    <name evidence="14" type="ORF">EG028_00415</name>
</gene>
<dbReference type="PANTHER" id="PTHR31120">
    <property type="entry name" value="METALLOPROTEASE TIKI"/>
    <property type="match status" value="1"/>
</dbReference>
<evidence type="ECO:0000256" key="5">
    <source>
        <dbReference type="ARBA" id="ARBA00022692"/>
    </source>
</evidence>
<keyword evidence="11" id="KW-0472">Membrane</keyword>
<evidence type="ECO:0000256" key="11">
    <source>
        <dbReference type="ARBA" id="ARBA00023136"/>
    </source>
</evidence>
<keyword evidence="8" id="KW-0378">Hydrolase</keyword>
<evidence type="ECO:0000256" key="12">
    <source>
        <dbReference type="ARBA" id="ARBA00023180"/>
    </source>
</evidence>
<evidence type="ECO:0000256" key="8">
    <source>
        <dbReference type="ARBA" id="ARBA00022801"/>
    </source>
</evidence>
<keyword evidence="4" id="KW-0645">Protease</keyword>
<dbReference type="CDD" id="cd14789">
    <property type="entry name" value="Tiki"/>
    <property type="match status" value="1"/>
</dbReference>
<dbReference type="EMBL" id="RMBX01000001">
    <property type="protein sequence ID" value="RPD42796.1"/>
    <property type="molecule type" value="Genomic_DNA"/>
</dbReference>
<organism evidence="14 15">
    <name type="scientific">Chitinophaga barathri</name>
    <dbReference type="NCBI Taxonomy" id="1647451"/>
    <lineage>
        <taxon>Bacteria</taxon>
        <taxon>Pseudomonadati</taxon>
        <taxon>Bacteroidota</taxon>
        <taxon>Chitinophagia</taxon>
        <taxon>Chitinophagales</taxon>
        <taxon>Chitinophagaceae</taxon>
        <taxon>Chitinophaga</taxon>
    </lineage>
</organism>
<dbReference type="GO" id="GO:0006508">
    <property type="term" value="P:proteolysis"/>
    <property type="evidence" value="ECO:0007669"/>
    <property type="project" value="UniProtKB-KW"/>
</dbReference>
<evidence type="ECO:0000256" key="4">
    <source>
        <dbReference type="ARBA" id="ARBA00022670"/>
    </source>
</evidence>
<keyword evidence="12" id="KW-0325">Glycoprotein</keyword>
<comment type="subcellular location">
    <subcellularLocation>
        <location evidence="3">Membrane</location>
        <topology evidence="3">Single-pass type I membrane protein</topology>
    </subcellularLocation>
</comment>
<keyword evidence="5" id="KW-0812">Transmembrane</keyword>
<dbReference type="Proteomes" id="UP000279089">
    <property type="component" value="Unassembled WGS sequence"/>
</dbReference>
<evidence type="ECO:0000256" key="3">
    <source>
        <dbReference type="ARBA" id="ARBA00004479"/>
    </source>
</evidence>
<evidence type="ECO:0000256" key="2">
    <source>
        <dbReference type="ARBA" id="ARBA00001941"/>
    </source>
</evidence>
<comment type="cofactor">
    <cofactor evidence="1">
        <name>Mn(2+)</name>
        <dbReference type="ChEBI" id="CHEBI:29035"/>
    </cofactor>
</comment>
<dbReference type="Pfam" id="PF01963">
    <property type="entry name" value="TraB_PrgY_gumN"/>
    <property type="match status" value="1"/>
</dbReference>
<evidence type="ECO:0000256" key="6">
    <source>
        <dbReference type="ARBA" id="ARBA00022723"/>
    </source>
</evidence>
<keyword evidence="15" id="KW-1185">Reference proteome</keyword>
<reference evidence="15" key="1">
    <citation type="submission" date="2018-11" db="EMBL/GenBank/DDBJ databases">
        <title>Chitinophaga lutea sp.nov., isolate from arsenic contaminated soil.</title>
        <authorList>
            <person name="Zong Y."/>
        </authorList>
    </citation>
    <scope>NUCLEOTIDE SEQUENCE [LARGE SCALE GENOMIC DNA]</scope>
    <source>
        <strain evidence="15">YLT18</strain>
    </source>
</reference>
<dbReference type="GO" id="GO:0030178">
    <property type="term" value="P:negative regulation of Wnt signaling pathway"/>
    <property type="evidence" value="ECO:0007669"/>
    <property type="project" value="InterPro"/>
</dbReference>
<protein>
    <submittedName>
        <fullName evidence="14">TraB/GumN family protein</fullName>
    </submittedName>
</protein>
<evidence type="ECO:0000256" key="10">
    <source>
        <dbReference type="ARBA" id="ARBA00023049"/>
    </source>
</evidence>
<feature type="signal peptide" evidence="13">
    <location>
        <begin position="1"/>
        <end position="36"/>
    </location>
</feature>
<sequence>MFYSHTCRRAKCLRGLNRISIFLLLALLMQTSVSHAQLQNRAKYQLLWRVEGPGMQSPSYLFGTMHLTDSRVFEFSDSVLAALRNANAFAMEVDMDSVMAYLFSPTGPLGDTVNHMRRILSPDEYRYVDSLVKEKTGGPLDQLKLKRLWFIEKLLINEVEELSKTADATRKPGSIFLDGWLHQKAIGLSKPVHSLERLENQLGMMSGNVTDVQKEIFLWGIGYNTTGAGSAKKGREERLDQRVAYLDKLVNLYYQGDLDEITHILRDWEESGDDDALHLTPRNREMSGNLATLMGKGSVFAAVGVAHLPGKTGMLALLREKGFTVTPVPATFTGMAGRERQRLDSMKGYPLNRIAEGYSVSLPGPPITYPIPNINRKMYIGASNSEAGFVFSLDIAQLATDKDELVKSMIANMARQGNSELQRTYPIVYRDMPGTEAVMLQKDIPFYVRVFIRNNRAFMFMHSAGTGTKDSSSRHDFFESVRFYDIVRATTVYDTLKIPQLGFSVILPADANHVRLEKDVERPEEVYSALDNANNISYAVRVDKMKRGYYNSNDKDLLDGIRALVLEQDSLAQAIDSAVTVKDGLPCHQYTYRHTNGFLSRLHFIPRGNLAYTLFCSYDAARTDSSYWRRYLHAFRVLPLQAKAPAVSFTPADSSFTISGPELFTGGQNEALSSEGVFDGYFYVAMDSASFAMYLVQQEKYSRYYHNEPDSILDPFVRETDSAFSVGAVKQLKENGLQVYETEMKGRHNGLRWHRKAIIAGHTVYRLTAILPDEIASAGYAKQFFASFRPGSREKADTLRLEQKKLHLLLKDLQSADTAVFNRAGEYLENFSPDSSDVKSIISALGKPFPSDTGESQVKLRLLLSLRQTGGDASVNAAEKLFAATADFDQRTSILRYLNGLATDSSIRTFLRLVKELPDNSAPGWAIFNYTLKSDHDSIYRQYLPAMVATAEKHPAFLQAFVAFTGYDSIWLAPQFEQYELKRLLPGIERMFKQQLLTWKNRKADSDSAWMWQNSLVYTARVLGLPGMPATAETDLREMLADTVIAVRAVAAAGLINHGIRLNDKMLGSILADHSSGYYFVETLDKNNKLSNVRHLLTQEVMGRLTVGYYLSDDYEVNAIEQVTRVEVPQGKSPSVWLILYRYKTDDGGEWQYVLNGPFEKDAAKLNMEPDLLYWIAEEDADVVKDKQKLAAEAVKAWEEYQEEGEE</sequence>
<evidence type="ECO:0000256" key="9">
    <source>
        <dbReference type="ARBA" id="ARBA00022989"/>
    </source>
</evidence>
<keyword evidence="7 13" id="KW-0732">Signal</keyword>
<evidence type="ECO:0000256" key="1">
    <source>
        <dbReference type="ARBA" id="ARBA00001936"/>
    </source>
</evidence>
<dbReference type="InterPro" id="IPR002816">
    <property type="entry name" value="TraB/PrgY/GumN_fam"/>
</dbReference>
<dbReference type="PANTHER" id="PTHR31120:SF6">
    <property type="entry name" value="METALLOPROTEASE TIKI HOMOLOG"/>
    <property type="match status" value="1"/>
</dbReference>
<comment type="cofactor">
    <cofactor evidence="2">
        <name>Co(2+)</name>
        <dbReference type="ChEBI" id="CHEBI:48828"/>
    </cofactor>
</comment>
<name>A0A3N4ML59_9BACT</name>
<dbReference type="GO" id="GO:0046872">
    <property type="term" value="F:metal ion binding"/>
    <property type="evidence" value="ECO:0007669"/>
    <property type="project" value="UniProtKB-KW"/>
</dbReference>
<dbReference type="OrthoDB" id="9798714at2"/>
<evidence type="ECO:0000256" key="7">
    <source>
        <dbReference type="ARBA" id="ARBA00022729"/>
    </source>
</evidence>
<dbReference type="GO" id="GO:0004222">
    <property type="term" value="F:metalloendopeptidase activity"/>
    <property type="evidence" value="ECO:0007669"/>
    <property type="project" value="TreeGrafter"/>
</dbReference>
<proteinExistence type="predicted"/>
<comment type="caution">
    <text evidence="14">The sequence shown here is derived from an EMBL/GenBank/DDBJ whole genome shotgun (WGS) entry which is preliminary data.</text>
</comment>
<dbReference type="InterPro" id="IPR040230">
    <property type="entry name" value="TIKI1/2-like"/>
</dbReference>
<keyword evidence="6" id="KW-0479">Metal-binding</keyword>
<feature type="chain" id="PRO_5018059533" evidence="13">
    <location>
        <begin position="37"/>
        <end position="1207"/>
    </location>
</feature>
<dbReference type="AlphaFoldDB" id="A0A3N4ML59"/>
<keyword evidence="9" id="KW-1133">Transmembrane helix</keyword>
<evidence type="ECO:0000313" key="14">
    <source>
        <dbReference type="EMBL" id="RPD42796.1"/>
    </source>
</evidence>
<evidence type="ECO:0000256" key="13">
    <source>
        <dbReference type="SAM" id="SignalP"/>
    </source>
</evidence>
<keyword evidence="10" id="KW-0482">Metalloprotease</keyword>
<dbReference type="GO" id="GO:0016020">
    <property type="term" value="C:membrane"/>
    <property type="evidence" value="ECO:0007669"/>
    <property type="project" value="UniProtKB-SubCell"/>
</dbReference>
<evidence type="ECO:0000313" key="15">
    <source>
        <dbReference type="Proteomes" id="UP000279089"/>
    </source>
</evidence>
<dbReference type="RefSeq" id="WP_120514077.1">
    <property type="nucleotide sequence ID" value="NZ_QXZY01000001.1"/>
</dbReference>
<accession>A0A3N4ML59</accession>